<protein>
    <submittedName>
        <fullName evidence="2">Uncharacterized protein</fullName>
    </submittedName>
</protein>
<dbReference type="EMBL" id="FR854087">
    <property type="protein sequence ID" value="CCA85720.1"/>
    <property type="molecule type" value="Genomic_DNA"/>
</dbReference>
<gene>
    <name evidence="2" type="ORF">RALSY_20329</name>
</gene>
<evidence type="ECO:0000256" key="1">
    <source>
        <dbReference type="SAM" id="MobiDB-lite"/>
    </source>
</evidence>
<organism evidence="2">
    <name type="scientific">Ralstonia syzygii R24</name>
    <dbReference type="NCBI Taxonomy" id="907261"/>
    <lineage>
        <taxon>Bacteria</taxon>
        <taxon>Pseudomonadati</taxon>
        <taxon>Pseudomonadota</taxon>
        <taxon>Betaproteobacteria</taxon>
        <taxon>Burkholderiales</taxon>
        <taxon>Burkholderiaceae</taxon>
        <taxon>Ralstonia</taxon>
        <taxon>Ralstonia solanacearum species complex</taxon>
    </lineage>
</organism>
<name>G3A2R3_9RALS</name>
<reference evidence="2" key="1">
    <citation type="journal article" date="2011" name="PLoS ONE">
        <title>Ralstonia syzygii, the Blood Disease Bacterium and some Asian R. solanacearum strains form a single genomic species despite divergent lifestyles.</title>
        <authorList>
            <person name="Remenant B."/>
            <person name="de Cambiaire J.C."/>
            <person name="Cellier G."/>
            <person name="Jacobs J.M."/>
            <person name="Mangenot S."/>
            <person name="Barbe V."/>
            <person name="Lajus A."/>
            <person name="Vallenet D."/>
            <person name="Medigue C."/>
            <person name="Fegan M."/>
            <person name="Allen C."/>
            <person name="Prior P."/>
        </authorList>
    </citation>
    <scope>NUCLEOTIDE SEQUENCE</scope>
    <source>
        <strain evidence="2">R24</strain>
    </source>
</reference>
<evidence type="ECO:0000313" key="2">
    <source>
        <dbReference type="EMBL" id="CCA85720.1"/>
    </source>
</evidence>
<reference evidence="2" key="2">
    <citation type="submission" date="2011-04" db="EMBL/GenBank/DDBJ databases">
        <authorList>
            <person name="Genoscope - CEA"/>
        </authorList>
    </citation>
    <scope>NUCLEOTIDE SEQUENCE</scope>
    <source>
        <strain evidence="2">R24</strain>
    </source>
</reference>
<feature type="region of interest" description="Disordered" evidence="1">
    <location>
        <begin position="1"/>
        <end position="31"/>
    </location>
</feature>
<proteinExistence type="predicted"/>
<sequence length="31" mass="3426">MHRNAATRANPYSAPRTKFAHREEAVTSAAL</sequence>
<dbReference type="AlphaFoldDB" id="G3A2R3"/>
<accession>G3A2R3</accession>